<feature type="domain" description="YqaJ viral recombinase" evidence="2">
    <location>
        <begin position="272"/>
        <end position="415"/>
    </location>
</feature>
<reference evidence="3 4" key="1">
    <citation type="submission" date="2023-09" db="EMBL/GenBank/DDBJ databases">
        <authorList>
            <person name="Wang M."/>
        </authorList>
    </citation>
    <scope>NUCLEOTIDE SEQUENCE [LARGE SCALE GENOMIC DNA]</scope>
    <source>
        <strain evidence="3">GT-2023</strain>
        <tissue evidence="3">Liver</tissue>
    </source>
</reference>
<proteinExistence type="predicted"/>
<feature type="region of interest" description="Disordered" evidence="1">
    <location>
        <begin position="33"/>
        <end position="98"/>
    </location>
</feature>
<dbReference type="EMBL" id="JAYMGO010000009">
    <property type="protein sequence ID" value="KAL1268625.1"/>
    <property type="molecule type" value="Genomic_DNA"/>
</dbReference>
<feature type="compositionally biased region" description="Low complexity" evidence="1">
    <location>
        <begin position="34"/>
        <end position="52"/>
    </location>
</feature>
<dbReference type="InterPro" id="IPR051703">
    <property type="entry name" value="NF-kappa-B_Signaling_Reg"/>
</dbReference>
<sequence length="449" mass="50928">MDAYFAFTPFITVSLLGTVYPGSTLSLRCEAVNSSDPTASSSSSSSSTIATSQENESTDESSDSSDSEPIAKKKKKDKKQKNNKKSKQQRTDFRRGGVITKIPEQSKRLLIYALTLPQRGRDAPPLPVCKMLSNEHSIPPLAFWLMQFQLKLLKHSIDAYLEWTYAMYMKTKPWAEIKGITVLRFLASIGKKTDDKGPKEFFTFVFARLQNTVNVEAASEIFKHFCVVLLARHESTTVLKSRQFLDNLIRREATEESHLIKEATRCQSTAPEWHSLRKERVTASNFQEVIHVRGPSAAEDLAERLIRGTRQTVHMKRGLDMEAGALKDYAILKNLNLRKCGLVIHPDAPWLGASPDGLVYDLLERPSFGLFEIKCPNAVSYIDCTYLRADHGVYKLKESHPYYWQVQGQLLISGIEWCDFVICAHEDMFVQRIYRDTSVLSSLKQRSSD</sequence>
<evidence type="ECO:0000256" key="1">
    <source>
        <dbReference type="SAM" id="MobiDB-lite"/>
    </source>
</evidence>
<feature type="compositionally biased region" description="Basic residues" evidence="1">
    <location>
        <begin position="72"/>
        <end position="88"/>
    </location>
</feature>
<gene>
    <name evidence="3" type="ORF">QQF64_033988</name>
</gene>
<dbReference type="PANTHER" id="PTHR46609">
    <property type="entry name" value="EXONUCLEASE, PHAGE-TYPE/RECB, C-TERMINAL DOMAIN-CONTAINING PROTEIN"/>
    <property type="match status" value="1"/>
</dbReference>
<accession>A0ABR3MVF2</accession>
<dbReference type="Gene3D" id="3.90.320.10">
    <property type="match status" value="1"/>
</dbReference>
<dbReference type="CDD" id="cd22343">
    <property type="entry name" value="PDDEXK_lambda_exonuclease-like"/>
    <property type="match status" value="1"/>
</dbReference>
<evidence type="ECO:0000313" key="4">
    <source>
        <dbReference type="Proteomes" id="UP001558613"/>
    </source>
</evidence>
<protein>
    <recommendedName>
        <fullName evidence="2">YqaJ viral recombinase domain-containing protein</fullName>
    </recommendedName>
</protein>
<dbReference type="PANTHER" id="PTHR46609:SF7">
    <property type="match status" value="1"/>
</dbReference>
<comment type="caution">
    <text evidence="3">The sequence shown here is derived from an EMBL/GenBank/DDBJ whole genome shotgun (WGS) entry which is preliminary data.</text>
</comment>
<name>A0ABR3MVF2_9TELE</name>
<dbReference type="Pfam" id="PF09588">
    <property type="entry name" value="YqaJ"/>
    <property type="match status" value="1"/>
</dbReference>
<dbReference type="InterPro" id="IPR019080">
    <property type="entry name" value="YqaJ_viral_recombinase"/>
</dbReference>
<evidence type="ECO:0000313" key="3">
    <source>
        <dbReference type="EMBL" id="KAL1268625.1"/>
    </source>
</evidence>
<dbReference type="InterPro" id="IPR011604">
    <property type="entry name" value="PDDEXK-like_dom_sf"/>
</dbReference>
<evidence type="ECO:0000259" key="2">
    <source>
        <dbReference type="Pfam" id="PF09588"/>
    </source>
</evidence>
<dbReference type="InterPro" id="IPR011335">
    <property type="entry name" value="Restrct_endonuc-II-like"/>
</dbReference>
<keyword evidence="4" id="KW-1185">Reference proteome</keyword>
<dbReference type="Proteomes" id="UP001558613">
    <property type="component" value="Unassembled WGS sequence"/>
</dbReference>
<organism evidence="3 4">
    <name type="scientific">Cirrhinus molitorella</name>
    <name type="common">mud carp</name>
    <dbReference type="NCBI Taxonomy" id="172907"/>
    <lineage>
        <taxon>Eukaryota</taxon>
        <taxon>Metazoa</taxon>
        <taxon>Chordata</taxon>
        <taxon>Craniata</taxon>
        <taxon>Vertebrata</taxon>
        <taxon>Euteleostomi</taxon>
        <taxon>Actinopterygii</taxon>
        <taxon>Neopterygii</taxon>
        <taxon>Teleostei</taxon>
        <taxon>Ostariophysi</taxon>
        <taxon>Cypriniformes</taxon>
        <taxon>Cyprinidae</taxon>
        <taxon>Labeoninae</taxon>
        <taxon>Labeonini</taxon>
        <taxon>Cirrhinus</taxon>
    </lineage>
</organism>
<dbReference type="SUPFAM" id="SSF52980">
    <property type="entry name" value="Restriction endonuclease-like"/>
    <property type="match status" value="1"/>
</dbReference>
<feature type="compositionally biased region" description="Acidic residues" evidence="1">
    <location>
        <begin position="56"/>
        <end position="66"/>
    </location>
</feature>